<keyword evidence="1 2" id="KW-0238">DNA-binding</keyword>
<comment type="subunit">
    <text evidence="2">Homotetramer.</text>
</comment>
<dbReference type="GO" id="GO:0006260">
    <property type="term" value="P:DNA replication"/>
    <property type="evidence" value="ECO:0007669"/>
    <property type="project" value="InterPro"/>
</dbReference>
<evidence type="ECO:0000256" key="2">
    <source>
        <dbReference type="HAMAP-Rule" id="MF_00984"/>
    </source>
</evidence>
<evidence type="ECO:0000313" key="4">
    <source>
        <dbReference type="EMBL" id="CDM68517.1"/>
    </source>
</evidence>
<dbReference type="SUPFAM" id="SSF50249">
    <property type="entry name" value="Nucleic acid-binding proteins"/>
    <property type="match status" value="1"/>
</dbReference>
<keyword evidence="5" id="KW-1185">Reference proteome</keyword>
<gene>
    <name evidence="4" type="ORF">CM240_1358</name>
</gene>
<dbReference type="PROSITE" id="PS50935">
    <property type="entry name" value="SSB"/>
    <property type="match status" value="1"/>
</dbReference>
<dbReference type="AlphaFoldDB" id="W6S2J0"/>
<dbReference type="eggNOG" id="COG0629">
    <property type="taxonomic scope" value="Bacteria"/>
</dbReference>
<evidence type="ECO:0000256" key="3">
    <source>
        <dbReference type="PIRNR" id="PIRNR002070"/>
    </source>
</evidence>
<accession>W6S2J0</accession>
<evidence type="ECO:0000256" key="1">
    <source>
        <dbReference type="ARBA" id="ARBA00023125"/>
    </source>
</evidence>
<evidence type="ECO:0000313" key="5">
    <source>
        <dbReference type="Proteomes" id="UP000019426"/>
    </source>
</evidence>
<dbReference type="PATRIC" id="fig|1216932.3.peg.1352"/>
<dbReference type="PANTHER" id="PTHR10302">
    <property type="entry name" value="SINGLE-STRANDED DNA-BINDING PROTEIN"/>
    <property type="match status" value="1"/>
</dbReference>
<protein>
    <recommendedName>
        <fullName evidence="2 3">Single-stranded DNA-binding protein</fullName>
        <shortName evidence="2">SSB</shortName>
    </recommendedName>
</protein>
<sequence>MNRVSLIGNVTRELELCKSKDGEIPYTRFTLAVNEYVISTKEKKTTFVDVVAFGKKAEILSRNVHKGQKLAVEGKISTGSYFNNDGIKVYTTSIIMEDFTFIDSKKDII</sequence>
<dbReference type="InterPro" id="IPR011344">
    <property type="entry name" value="ssDNA-bd"/>
</dbReference>
<dbReference type="HAMAP" id="MF_00984">
    <property type="entry name" value="SSB"/>
    <property type="match status" value="1"/>
</dbReference>
<dbReference type="GO" id="GO:0009295">
    <property type="term" value="C:nucleoid"/>
    <property type="evidence" value="ECO:0007669"/>
    <property type="project" value="TreeGrafter"/>
</dbReference>
<dbReference type="GO" id="GO:0003697">
    <property type="term" value="F:single-stranded DNA binding"/>
    <property type="evidence" value="ECO:0007669"/>
    <property type="project" value="UniProtKB-UniRule"/>
</dbReference>
<dbReference type="RefSeq" id="WP_044037620.1">
    <property type="nucleotide sequence ID" value="NZ_HG917868.1"/>
</dbReference>
<dbReference type="KEGG" id="clt:CM240_1358"/>
<dbReference type="PIRSF" id="PIRSF002070">
    <property type="entry name" value="SSB"/>
    <property type="match status" value="1"/>
</dbReference>
<dbReference type="NCBIfam" id="TIGR00621">
    <property type="entry name" value="ssb"/>
    <property type="match status" value="1"/>
</dbReference>
<reference evidence="4 5" key="1">
    <citation type="submission" date="2013-11" db="EMBL/GenBank/DDBJ databases">
        <title>Complete genome sequence of Clostridum sp. M2/40.</title>
        <authorList>
            <person name="Wibberg D."/>
            <person name="Puehler A."/>
            <person name="Schlueter A."/>
        </authorList>
    </citation>
    <scope>NUCLEOTIDE SEQUENCE [LARGE SCALE GENOMIC DNA]</scope>
    <source>
        <strain evidence="5">M2/40</strain>
    </source>
</reference>
<dbReference type="HOGENOM" id="CLU_078758_6_1_9"/>
<dbReference type="InterPro" id="IPR012340">
    <property type="entry name" value="NA-bd_OB-fold"/>
</dbReference>
<dbReference type="PANTHER" id="PTHR10302:SF27">
    <property type="entry name" value="SINGLE-STRANDED DNA-BINDING PROTEIN"/>
    <property type="match status" value="1"/>
</dbReference>
<organism evidence="4 5">
    <name type="scientific">Clostridium bornimense</name>
    <dbReference type="NCBI Taxonomy" id="1216932"/>
    <lineage>
        <taxon>Bacteria</taxon>
        <taxon>Bacillati</taxon>
        <taxon>Bacillota</taxon>
        <taxon>Clostridia</taxon>
        <taxon>Eubacteriales</taxon>
        <taxon>Clostridiaceae</taxon>
        <taxon>Clostridium</taxon>
    </lineage>
</organism>
<dbReference type="Pfam" id="PF00436">
    <property type="entry name" value="SSB"/>
    <property type="match status" value="1"/>
</dbReference>
<dbReference type="CDD" id="cd04496">
    <property type="entry name" value="SSB_OBF"/>
    <property type="match status" value="1"/>
</dbReference>
<name>W6S2J0_9CLOT</name>
<dbReference type="Gene3D" id="2.40.50.140">
    <property type="entry name" value="Nucleic acid-binding proteins"/>
    <property type="match status" value="1"/>
</dbReference>
<dbReference type="InterPro" id="IPR000424">
    <property type="entry name" value="Primosome_PriB/ssb"/>
</dbReference>
<dbReference type="Proteomes" id="UP000019426">
    <property type="component" value="Chromosome M2/40_rep1"/>
</dbReference>
<comment type="caution">
    <text evidence="2">Lacks conserved residue(s) required for the propagation of feature annotation.</text>
</comment>
<dbReference type="STRING" id="1216932.CM240_1358"/>
<proteinExistence type="inferred from homology"/>
<dbReference type="OrthoDB" id="1828554at2"/>
<dbReference type="EMBL" id="HG917868">
    <property type="protein sequence ID" value="CDM68517.1"/>
    <property type="molecule type" value="Genomic_DNA"/>
</dbReference>